<evidence type="ECO:0000256" key="8">
    <source>
        <dbReference type="ARBA" id="ARBA00023027"/>
    </source>
</evidence>
<dbReference type="SMART" id="SM00773">
    <property type="entry name" value="WGR"/>
    <property type="match status" value="1"/>
</dbReference>
<dbReference type="EMBL" id="OC916056">
    <property type="protein sequence ID" value="CAD7642991.1"/>
    <property type="molecule type" value="Genomic_DNA"/>
</dbReference>
<dbReference type="SUPFAM" id="SSF47587">
    <property type="entry name" value="Domain of poly(ADP-ribose) polymerase"/>
    <property type="match status" value="1"/>
</dbReference>
<dbReference type="SMART" id="SM01335">
    <property type="entry name" value="PADR1"/>
    <property type="match status" value="1"/>
</dbReference>
<dbReference type="PROSITE" id="PS52007">
    <property type="entry name" value="PADR1"/>
    <property type="match status" value="1"/>
</dbReference>
<evidence type="ECO:0000256" key="10">
    <source>
        <dbReference type="ARBA" id="ARBA00033987"/>
    </source>
</evidence>
<evidence type="ECO:0000259" key="13">
    <source>
        <dbReference type="PROSITE" id="PS51059"/>
    </source>
</evidence>
<dbReference type="OrthoDB" id="2017365at2759"/>
<keyword evidence="7" id="KW-0862">Zinc</keyword>
<dbReference type="InterPro" id="IPR050800">
    <property type="entry name" value="ARTD/PARP"/>
</dbReference>
<evidence type="ECO:0000256" key="1">
    <source>
        <dbReference type="ARBA" id="ARBA00004123"/>
    </source>
</evidence>
<dbReference type="GO" id="GO:0003677">
    <property type="term" value="F:DNA binding"/>
    <property type="evidence" value="ECO:0007669"/>
    <property type="project" value="InterPro"/>
</dbReference>
<feature type="domain" description="PARP alpha-helical" evidence="14">
    <location>
        <begin position="481"/>
        <end position="599"/>
    </location>
</feature>
<keyword evidence="4" id="KW-0548">Nucleotidyltransferase</keyword>
<keyword evidence="5" id="KW-0479">Metal-binding</keyword>
<dbReference type="EC" id="2.4.2.-" evidence="11"/>
<comment type="subcellular location">
    <subcellularLocation>
        <location evidence="1">Nucleus</location>
    </subcellularLocation>
</comment>
<dbReference type="SUPFAM" id="SSF142921">
    <property type="entry name" value="WGR domain-like"/>
    <property type="match status" value="1"/>
</dbReference>
<dbReference type="PROSITE" id="PS51060">
    <property type="entry name" value="PARP_ALPHA_HD"/>
    <property type="match status" value="1"/>
</dbReference>
<dbReference type="CDD" id="cd07997">
    <property type="entry name" value="WGR_PARP"/>
    <property type="match status" value="1"/>
</dbReference>
<evidence type="ECO:0000259" key="15">
    <source>
        <dbReference type="PROSITE" id="PS51977"/>
    </source>
</evidence>
<dbReference type="SUPFAM" id="SSF57716">
    <property type="entry name" value="Glucocorticoid receptor-like (DNA-binding domain)"/>
    <property type="match status" value="1"/>
</dbReference>
<evidence type="ECO:0000256" key="4">
    <source>
        <dbReference type="ARBA" id="ARBA00022695"/>
    </source>
</evidence>
<feature type="domain" description="WGR" evidence="15">
    <location>
        <begin position="357"/>
        <end position="457"/>
    </location>
</feature>
<organism evidence="16">
    <name type="scientific">Oppiella nova</name>
    <dbReference type="NCBI Taxonomy" id="334625"/>
    <lineage>
        <taxon>Eukaryota</taxon>
        <taxon>Metazoa</taxon>
        <taxon>Ecdysozoa</taxon>
        <taxon>Arthropoda</taxon>
        <taxon>Chelicerata</taxon>
        <taxon>Arachnida</taxon>
        <taxon>Acari</taxon>
        <taxon>Acariformes</taxon>
        <taxon>Sarcoptiformes</taxon>
        <taxon>Oribatida</taxon>
        <taxon>Brachypylina</taxon>
        <taxon>Oppioidea</taxon>
        <taxon>Oppiidae</taxon>
        <taxon>Oppiella</taxon>
    </lineage>
</organism>
<dbReference type="PROSITE" id="PS50064">
    <property type="entry name" value="ZF_PARP_2"/>
    <property type="match status" value="1"/>
</dbReference>
<keyword evidence="8 11" id="KW-0520">NAD</keyword>
<dbReference type="InterPro" id="IPR049296">
    <property type="entry name" value="PARP1-like_PADR1_N"/>
</dbReference>
<feature type="domain" description="PARP-type" evidence="12">
    <location>
        <begin position="15"/>
        <end position="101"/>
    </location>
</feature>
<protein>
    <recommendedName>
        <fullName evidence="11">Poly [ADP-ribose] polymerase</fullName>
        <shortName evidence="11">PARP</shortName>
        <ecNumber evidence="11">2.4.2.-</ecNumber>
    </recommendedName>
</protein>
<dbReference type="PANTHER" id="PTHR10459">
    <property type="entry name" value="DNA LIGASE"/>
    <property type="match status" value="1"/>
</dbReference>
<dbReference type="Proteomes" id="UP000728032">
    <property type="component" value="Unassembled WGS sequence"/>
</dbReference>
<dbReference type="InterPro" id="IPR036957">
    <property type="entry name" value="Znf_PARP_sf"/>
</dbReference>
<evidence type="ECO:0000259" key="12">
    <source>
        <dbReference type="PROSITE" id="PS50064"/>
    </source>
</evidence>
<evidence type="ECO:0000256" key="9">
    <source>
        <dbReference type="ARBA" id="ARBA00023242"/>
    </source>
</evidence>
<dbReference type="GO" id="GO:0006302">
    <property type="term" value="P:double-strand break repair"/>
    <property type="evidence" value="ECO:0007669"/>
    <property type="project" value="TreeGrafter"/>
</dbReference>
<keyword evidence="6" id="KW-0863">Zinc-finger</keyword>
<keyword evidence="9" id="KW-0539">Nucleus</keyword>
<dbReference type="GO" id="GO:0016779">
    <property type="term" value="F:nucleotidyltransferase activity"/>
    <property type="evidence" value="ECO:0007669"/>
    <property type="project" value="UniProtKB-KW"/>
</dbReference>
<dbReference type="PROSITE" id="PS51977">
    <property type="entry name" value="WGR"/>
    <property type="match status" value="1"/>
</dbReference>
<dbReference type="InterPro" id="IPR012317">
    <property type="entry name" value="Poly(ADP-ribose)pol_cat_dom"/>
</dbReference>
<dbReference type="InterPro" id="IPR001510">
    <property type="entry name" value="Znf_PARP"/>
</dbReference>
<dbReference type="GO" id="GO:0070212">
    <property type="term" value="P:protein poly-ADP-ribosylation"/>
    <property type="evidence" value="ECO:0007669"/>
    <property type="project" value="TreeGrafter"/>
</dbReference>
<dbReference type="PROSITE" id="PS51059">
    <property type="entry name" value="PARP_CATALYTIC"/>
    <property type="match status" value="1"/>
</dbReference>
<dbReference type="GO" id="GO:0003950">
    <property type="term" value="F:NAD+ poly-ADP-ribosyltransferase activity"/>
    <property type="evidence" value="ECO:0007669"/>
    <property type="project" value="UniProtKB-UniRule"/>
</dbReference>
<dbReference type="SMART" id="SM01336">
    <property type="entry name" value="zf-PARP"/>
    <property type="match status" value="1"/>
</dbReference>
<dbReference type="Gene3D" id="3.30.1740.10">
    <property type="entry name" value="Zinc finger, PARP-type"/>
    <property type="match status" value="1"/>
</dbReference>
<dbReference type="AlphaFoldDB" id="A0A7R9QEU3"/>
<dbReference type="GO" id="GO:0008270">
    <property type="term" value="F:zinc ion binding"/>
    <property type="evidence" value="ECO:0007669"/>
    <property type="project" value="UniProtKB-KW"/>
</dbReference>
<gene>
    <name evidence="16" type="ORF">ONB1V03_LOCUS3895</name>
</gene>
<feature type="domain" description="PARP catalytic" evidence="13">
    <location>
        <begin position="609"/>
        <end position="838"/>
    </location>
</feature>
<dbReference type="Pfam" id="PF00645">
    <property type="entry name" value="zf-PARP"/>
    <property type="match status" value="1"/>
</dbReference>
<comment type="catalytic activity">
    <reaction evidence="10">
        <text>NAD(+) + (ADP-D-ribosyl)n-acceptor = nicotinamide + (ADP-D-ribosyl)n+1-acceptor + H(+).</text>
        <dbReference type="EC" id="2.4.2.30"/>
    </reaction>
</comment>
<dbReference type="EMBL" id="CAJPVJ010001231">
    <property type="protein sequence ID" value="CAG2164339.1"/>
    <property type="molecule type" value="Genomic_DNA"/>
</dbReference>
<keyword evidence="3 11" id="KW-0808">Transferase</keyword>
<dbReference type="Pfam" id="PF21728">
    <property type="entry name" value="PADR1_N"/>
    <property type="match status" value="1"/>
</dbReference>
<dbReference type="SUPFAM" id="SSF56399">
    <property type="entry name" value="ADP-ribosylation"/>
    <property type="match status" value="1"/>
</dbReference>
<evidence type="ECO:0000256" key="3">
    <source>
        <dbReference type="ARBA" id="ARBA00022679"/>
    </source>
</evidence>
<dbReference type="Gene3D" id="3.90.228.10">
    <property type="match status" value="1"/>
</dbReference>
<dbReference type="GO" id="GO:0005730">
    <property type="term" value="C:nucleolus"/>
    <property type="evidence" value="ECO:0007669"/>
    <property type="project" value="TreeGrafter"/>
</dbReference>
<evidence type="ECO:0000256" key="2">
    <source>
        <dbReference type="ARBA" id="ARBA00022676"/>
    </source>
</evidence>
<dbReference type="Gene3D" id="3.90.640.80">
    <property type="match status" value="1"/>
</dbReference>
<sequence>MSAMCGHFLRREGTYRAEYAASGRSTCHGCHKWIQYLDLRIGLIGRYRKRHKIWKWYHLQCFVINRNNNDNNNNEDVIKVEDIEHFAHLRHADQIKIIESVITDANADQILGSDRESLERQSDELYRYFDLLLTLKAPDLALLMLYNEMRPPKTRMCKVYALADAMTFGAPDPCPRCDPTIAQGMLVFRGNAYICSMGAKTRTLGCDYWTLEPKRHPFTVPKGLSEEYPFLGQYSNEVLSGRAYIPALSAAINSYRSESPVSVSSRAMAYGHNDDVVDSGDIGYRVDAISHQMDELVICENESTNNNKTLTLGGGDVKTLTLGGGNVKTLSLGGGDVKTLTLGGGDVVDPNCPLGAGYQVYRDYREESYSAVLSYVKLMTNENYFYYLQLLYIDSIESKKYCLWRSWGNIGSKASGSCYKFFENSSDAISRFKQIFKDKTNNEWDRRRPFKQNPYSYYLVDVKYIENKNQIINLFDSNPDNVKIGHDIQELMKIIFDYENMINELRYGFKIDITRMPLGLVSKNALKNAKKCLNELALLLGPNVMLRDRETTVHDMSHDFYQNIPQKTVECIDSVEKADKKLQLLTTLKSMRITFSLLIAKTDSYKNWEPIDILYSRLHANINVLIEGSDEYNIINDYLSESNGLNGLDLRIATIYELECKESTEKFKEFEAYNKLLLWHGTCATNLVGIITRGMRIESGAQPSGRVFGDGIYFADKAARSIQYCRDGTTKWLLLCEVVNRNYKRIYSYEEFERNDKFRDGFPTDVTCVQFVGKTGTRIHKTMPNANQIYVPKAVITTNRDFIKYPHRDNTVDLKYNEYLVKNCDHINVKFIVKCHQI</sequence>
<evidence type="ECO:0000313" key="17">
    <source>
        <dbReference type="Proteomes" id="UP000728032"/>
    </source>
</evidence>
<keyword evidence="2 11" id="KW-0328">Glycosyltransferase</keyword>
<dbReference type="InterPro" id="IPR008893">
    <property type="entry name" value="WGR_domain"/>
</dbReference>
<evidence type="ECO:0000256" key="7">
    <source>
        <dbReference type="ARBA" id="ARBA00022833"/>
    </source>
</evidence>
<reference evidence="16" key="1">
    <citation type="submission" date="2020-11" db="EMBL/GenBank/DDBJ databases">
        <authorList>
            <person name="Tran Van P."/>
        </authorList>
    </citation>
    <scope>NUCLEOTIDE SEQUENCE</scope>
</reference>
<evidence type="ECO:0000259" key="14">
    <source>
        <dbReference type="PROSITE" id="PS51060"/>
    </source>
</evidence>
<dbReference type="Pfam" id="PF05406">
    <property type="entry name" value="WGR"/>
    <property type="match status" value="1"/>
</dbReference>
<dbReference type="GO" id="GO:1990404">
    <property type="term" value="F:NAD+-protein mono-ADP-ribosyltransferase activity"/>
    <property type="evidence" value="ECO:0007669"/>
    <property type="project" value="TreeGrafter"/>
</dbReference>
<dbReference type="PANTHER" id="PTHR10459:SF60">
    <property type="entry name" value="POLY [ADP-RIBOSE] POLYMERASE 2"/>
    <property type="match status" value="1"/>
</dbReference>
<dbReference type="Gene3D" id="1.20.142.10">
    <property type="entry name" value="Poly(ADP-ribose) polymerase, regulatory domain"/>
    <property type="match status" value="1"/>
</dbReference>
<evidence type="ECO:0000256" key="5">
    <source>
        <dbReference type="ARBA" id="ARBA00022723"/>
    </source>
</evidence>
<dbReference type="InterPro" id="IPR004102">
    <property type="entry name" value="Poly(ADP-ribose)pol_reg_dom"/>
</dbReference>
<dbReference type="InterPro" id="IPR036616">
    <property type="entry name" value="Poly(ADP-ribose)pol_reg_dom_sf"/>
</dbReference>
<proteinExistence type="predicted"/>
<evidence type="ECO:0000256" key="11">
    <source>
        <dbReference type="RuleBase" id="RU362114"/>
    </source>
</evidence>
<dbReference type="Pfam" id="PF00644">
    <property type="entry name" value="PARP"/>
    <property type="match status" value="1"/>
</dbReference>
<accession>A0A7R9QEU3</accession>
<evidence type="ECO:0000313" key="16">
    <source>
        <dbReference type="EMBL" id="CAD7642991.1"/>
    </source>
</evidence>
<name>A0A7R9QEU3_9ACAR</name>
<dbReference type="InterPro" id="IPR036930">
    <property type="entry name" value="WGR_dom_sf"/>
</dbReference>
<evidence type="ECO:0000256" key="6">
    <source>
        <dbReference type="ARBA" id="ARBA00022771"/>
    </source>
</evidence>
<dbReference type="Pfam" id="PF02877">
    <property type="entry name" value="PARP_reg"/>
    <property type="match status" value="1"/>
</dbReference>
<keyword evidence="17" id="KW-1185">Reference proteome</keyword>